<dbReference type="EMBL" id="KN834845">
    <property type="protein sequence ID" value="KIK52290.1"/>
    <property type="molecule type" value="Genomic_DNA"/>
</dbReference>
<dbReference type="InterPro" id="IPR045340">
    <property type="entry name" value="DUF6533"/>
</dbReference>
<dbReference type="OrthoDB" id="2686513at2759"/>
<keyword evidence="4" id="KW-1185">Reference proteome</keyword>
<feature type="domain" description="DUF6533" evidence="2">
    <location>
        <begin position="132"/>
        <end position="172"/>
    </location>
</feature>
<organism evidence="3 4">
    <name type="scientific">Collybiopsis luxurians FD-317 M1</name>
    <dbReference type="NCBI Taxonomy" id="944289"/>
    <lineage>
        <taxon>Eukaryota</taxon>
        <taxon>Fungi</taxon>
        <taxon>Dikarya</taxon>
        <taxon>Basidiomycota</taxon>
        <taxon>Agaricomycotina</taxon>
        <taxon>Agaricomycetes</taxon>
        <taxon>Agaricomycetidae</taxon>
        <taxon>Agaricales</taxon>
        <taxon>Marasmiineae</taxon>
        <taxon>Omphalotaceae</taxon>
        <taxon>Collybiopsis</taxon>
        <taxon>Collybiopsis luxurians</taxon>
    </lineage>
</organism>
<name>A0A0D0APR5_9AGAR</name>
<protein>
    <recommendedName>
        <fullName evidence="2">DUF6533 domain-containing protein</fullName>
    </recommendedName>
</protein>
<dbReference type="Pfam" id="PF20151">
    <property type="entry name" value="DUF6533"/>
    <property type="match status" value="1"/>
</dbReference>
<evidence type="ECO:0000259" key="2">
    <source>
        <dbReference type="Pfam" id="PF20151"/>
    </source>
</evidence>
<accession>A0A0D0APR5</accession>
<dbReference type="AlphaFoldDB" id="A0A0D0APR5"/>
<sequence>MKSFSSRYPSTSESCGRLRNMEEQIHSSQTQDCSMVIPIFSASSAEVSRAGSEESKPGDRNLTGPRNQLGVYCPDVIYIKKCQKSNLLIWWRCTSDEIYSPLLLPLTSSAVFNMLSITQFESIQLANIMFSSALGFLYYDHLLTLDAEVRLIWTRPKNMSRYLFFINRYLSFFGNIVSAVSLFSTSLSVSRCRSFELFHEIFLTFTQGLVTSLLTLRVYALYGCNKIFLSVVLGLIVLGVIASVCISILNRNSPSESTTSFHQGCHVLLSRDGAAKTAVAWEGILGVDTVLFLATLWKAYHNRLRPDVASLGVSLFAIVVRDGSIYFLIITSLNLANIISFYVSIPSFSIPSSPSLPSSNIVLLLSTQIPGRIQGNLSSFVSCFSVTLMSRMMLDLHEAADGGIYTNYRDDNNLMFNSTSSSAAAAQPSGLEAAWVNRAYTH</sequence>
<evidence type="ECO:0000256" key="1">
    <source>
        <dbReference type="SAM" id="Phobius"/>
    </source>
</evidence>
<feature type="transmembrane region" description="Helical" evidence="1">
    <location>
        <begin position="201"/>
        <end position="220"/>
    </location>
</feature>
<keyword evidence="1" id="KW-0472">Membrane</keyword>
<proteinExistence type="predicted"/>
<feature type="transmembrane region" description="Helical" evidence="1">
    <location>
        <begin position="278"/>
        <end position="297"/>
    </location>
</feature>
<evidence type="ECO:0000313" key="3">
    <source>
        <dbReference type="EMBL" id="KIK52290.1"/>
    </source>
</evidence>
<feature type="transmembrane region" description="Helical" evidence="1">
    <location>
        <begin position="325"/>
        <end position="345"/>
    </location>
</feature>
<feature type="transmembrane region" description="Helical" evidence="1">
    <location>
        <begin position="227"/>
        <end position="249"/>
    </location>
</feature>
<keyword evidence="1" id="KW-1133">Transmembrane helix</keyword>
<gene>
    <name evidence="3" type="ORF">GYMLUDRAFT_265491</name>
</gene>
<feature type="transmembrane region" description="Helical" evidence="1">
    <location>
        <begin position="169"/>
        <end position="189"/>
    </location>
</feature>
<dbReference type="Proteomes" id="UP000053593">
    <property type="component" value="Unassembled WGS sequence"/>
</dbReference>
<dbReference type="HOGENOM" id="CLU_035509_7_0_1"/>
<evidence type="ECO:0000313" key="4">
    <source>
        <dbReference type="Proteomes" id="UP000053593"/>
    </source>
</evidence>
<keyword evidence="1" id="KW-0812">Transmembrane</keyword>
<reference evidence="3 4" key="1">
    <citation type="submission" date="2014-04" db="EMBL/GenBank/DDBJ databases">
        <title>Evolutionary Origins and Diversification of the Mycorrhizal Mutualists.</title>
        <authorList>
            <consortium name="DOE Joint Genome Institute"/>
            <consortium name="Mycorrhizal Genomics Consortium"/>
            <person name="Kohler A."/>
            <person name="Kuo A."/>
            <person name="Nagy L.G."/>
            <person name="Floudas D."/>
            <person name="Copeland A."/>
            <person name="Barry K.W."/>
            <person name="Cichocki N."/>
            <person name="Veneault-Fourrey C."/>
            <person name="LaButti K."/>
            <person name="Lindquist E.A."/>
            <person name="Lipzen A."/>
            <person name="Lundell T."/>
            <person name="Morin E."/>
            <person name="Murat C."/>
            <person name="Riley R."/>
            <person name="Ohm R."/>
            <person name="Sun H."/>
            <person name="Tunlid A."/>
            <person name="Henrissat B."/>
            <person name="Grigoriev I.V."/>
            <person name="Hibbett D.S."/>
            <person name="Martin F."/>
        </authorList>
    </citation>
    <scope>NUCLEOTIDE SEQUENCE [LARGE SCALE GENOMIC DNA]</scope>
    <source>
        <strain evidence="3 4">FD-317 M1</strain>
    </source>
</reference>